<evidence type="ECO:0000313" key="3">
    <source>
        <dbReference type="Proteomes" id="UP001152759"/>
    </source>
</evidence>
<protein>
    <recommendedName>
        <fullName evidence="4">Tantalus-like domain-containing protein</fullName>
    </recommendedName>
</protein>
<dbReference type="AlphaFoldDB" id="A0A9P0AGG7"/>
<evidence type="ECO:0000256" key="1">
    <source>
        <dbReference type="SAM" id="MobiDB-lite"/>
    </source>
</evidence>
<evidence type="ECO:0008006" key="4">
    <source>
        <dbReference type="Google" id="ProtNLM"/>
    </source>
</evidence>
<dbReference type="OrthoDB" id="8035741at2759"/>
<organism evidence="2 3">
    <name type="scientific">Bemisia tabaci</name>
    <name type="common">Sweetpotato whitefly</name>
    <name type="synonym">Aleurodes tabaci</name>
    <dbReference type="NCBI Taxonomy" id="7038"/>
    <lineage>
        <taxon>Eukaryota</taxon>
        <taxon>Metazoa</taxon>
        <taxon>Ecdysozoa</taxon>
        <taxon>Arthropoda</taxon>
        <taxon>Hexapoda</taxon>
        <taxon>Insecta</taxon>
        <taxon>Pterygota</taxon>
        <taxon>Neoptera</taxon>
        <taxon>Paraneoptera</taxon>
        <taxon>Hemiptera</taxon>
        <taxon>Sternorrhyncha</taxon>
        <taxon>Aleyrodoidea</taxon>
        <taxon>Aleyrodidae</taxon>
        <taxon>Aleyrodinae</taxon>
        <taxon>Bemisia</taxon>
    </lineage>
</organism>
<dbReference type="EMBL" id="OU963869">
    <property type="protein sequence ID" value="CAH0394037.1"/>
    <property type="molecule type" value="Genomic_DNA"/>
</dbReference>
<accession>A0A9P0AGG7</accession>
<feature type="compositionally biased region" description="Polar residues" evidence="1">
    <location>
        <begin position="1"/>
        <end position="33"/>
    </location>
</feature>
<keyword evidence="3" id="KW-1185">Reference proteome</keyword>
<evidence type="ECO:0000313" key="2">
    <source>
        <dbReference type="EMBL" id="CAH0394037.1"/>
    </source>
</evidence>
<name>A0A9P0AGG7_BEMTA</name>
<dbReference type="Proteomes" id="UP001152759">
    <property type="component" value="Chromosome 8"/>
</dbReference>
<dbReference type="KEGG" id="btab:109032777"/>
<proteinExistence type="predicted"/>
<reference evidence="2" key="1">
    <citation type="submission" date="2021-12" db="EMBL/GenBank/DDBJ databases">
        <authorList>
            <person name="King R."/>
        </authorList>
    </citation>
    <scope>NUCLEOTIDE SEQUENCE</scope>
</reference>
<sequence length="159" mass="18092">MTDQDSTSPSENGVEISTNGAHQPSSSKETTPGTPFAKRTLRPRNIATIQADSDRRKKKNSKLEKRRMTECLETIYEEPVTNKKGELLLTGRKLKRSITFNPGSGEEISKGKIKKRRDRIKKKLGNNFKLKMKKLNQVKSMNMSDVRCRLNLLDIDESL</sequence>
<feature type="region of interest" description="Disordered" evidence="1">
    <location>
        <begin position="1"/>
        <end position="65"/>
    </location>
</feature>
<gene>
    <name evidence="2" type="ORF">BEMITA_LOCUS12379</name>
</gene>